<dbReference type="Gene3D" id="3.40.1280.10">
    <property type="match status" value="1"/>
</dbReference>
<dbReference type="CDD" id="cd18095">
    <property type="entry name" value="SpoU-like_rRNA-MTase"/>
    <property type="match status" value="1"/>
</dbReference>
<accession>A0A6I2UYD5</accession>
<keyword evidence="2 5" id="KW-0489">Methyltransferase</keyword>
<dbReference type="InterPro" id="IPR051259">
    <property type="entry name" value="rRNA_Methyltransferase"/>
</dbReference>
<dbReference type="RefSeq" id="WP_154621283.1">
    <property type="nucleotide sequence ID" value="NZ_VUNL01000011.1"/>
</dbReference>
<keyword evidence="6" id="KW-1185">Reference proteome</keyword>
<name>A0A6I2UYD5_9FIRM</name>
<dbReference type="InterPro" id="IPR029064">
    <property type="entry name" value="Ribosomal_eL30-like_sf"/>
</dbReference>
<proteinExistence type="inferred from homology"/>
<dbReference type="InterPro" id="IPR053888">
    <property type="entry name" value="MRM3-like_sub_bind"/>
</dbReference>
<evidence type="ECO:0000256" key="2">
    <source>
        <dbReference type="ARBA" id="ARBA00022603"/>
    </source>
</evidence>
<dbReference type="SMART" id="SM00967">
    <property type="entry name" value="SpoU_sub_bind"/>
    <property type="match status" value="1"/>
</dbReference>
<comment type="caution">
    <text evidence="5">The sequence shown here is derived from an EMBL/GenBank/DDBJ whole genome shotgun (WGS) entry which is preliminary data.</text>
</comment>
<dbReference type="GO" id="GO:0006396">
    <property type="term" value="P:RNA processing"/>
    <property type="evidence" value="ECO:0007669"/>
    <property type="project" value="InterPro"/>
</dbReference>
<organism evidence="5 6">
    <name type="scientific">Selenomonas montiformis</name>
    <dbReference type="NCBI Taxonomy" id="2652285"/>
    <lineage>
        <taxon>Bacteria</taxon>
        <taxon>Bacillati</taxon>
        <taxon>Bacillota</taxon>
        <taxon>Negativicutes</taxon>
        <taxon>Selenomonadales</taxon>
        <taxon>Selenomonadaceae</taxon>
        <taxon>Selenomonas</taxon>
    </lineage>
</organism>
<evidence type="ECO:0000256" key="1">
    <source>
        <dbReference type="ARBA" id="ARBA00007228"/>
    </source>
</evidence>
<evidence type="ECO:0000256" key="3">
    <source>
        <dbReference type="ARBA" id="ARBA00022679"/>
    </source>
</evidence>
<dbReference type="Proteomes" id="UP000430222">
    <property type="component" value="Unassembled WGS sequence"/>
</dbReference>
<sequence>MTNVKIKQAAGLQNRKKREKEGLFVAEGIRLAEMAVESSWNMVYALYMSDMEKQPRGRALLERLEHDGCPLYEVPEPVYRKASGTDTPQGILLVMEQQRYSLSELPVREAPLYVILDGVQDPGNAGTIIRTADAAGADAVILLCGTVDVFGEKAVRSSMGSLFHIPVCMDVAAEDLLAFSAQRNVELLSAALDQNARPYWERDFRPGCAIVFGNEGSGVSDSLLARTDHLYIPMYGRAESLNVGASASILLYEAIRQRRYSSQQQ</sequence>
<dbReference type="InterPro" id="IPR001537">
    <property type="entry name" value="SpoU_MeTrfase"/>
</dbReference>
<gene>
    <name evidence="5" type="ORF">FYJ78_09685</name>
</gene>
<dbReference type="GO" id="GO:0005737">
    <property type="term" value="C:cytoplasm"/>
    <property type="evidence" value="ECO:0007669"/>
    <property type="project" value="UniProtKB-ARBA"/>
</dbReference>
<dbReference type="Pfam" id="PF22435">
    <property type="entry name" value="MRM3-like_sub_bind"/>
    <property type="match status" value="1"/>
</dbReference>
<keyword evidence="3 5" id="KW-0808">Transferase</keyword>
<protein>
    <submittedName>
        <fullName evidence="5">RNA methyltransferase</fullName>
    </submittedName>
</protein>
<dbReference type="SUPFAM" id="SSF55315">
    <property type="entry name" value="L30e-like"/>
    <property type="match status" value="1"/>
</dbReference>
<dbReference type="Pfam" id="PF00588">
    <property type="entry name" value="SpoU_methylase"/>
    <property type="match status" value="1"/>
</dbReference>
<dbReference type="AlphaFoldDB" id="A0A6I2UYD5"/>
<evidence type="ECO:0000313" key="5">
    <source>
        <dbReference type="EMBL" id="MSV25439.1"/>
    </source>
</evidence>
<dbReference type="PANTHER" id="PTHR43191:SF2">
    <property type="entry name" value="RRNA METHYLTRANSFERASE 3, MITOCHONDRIAL"/>
    <property type="match status" value="1"/>
</dbReference>
<dbReference type="PANTHER" id="PTHR43191">
    <property type="entry name" value="RRNA METHYLTRANSFERASE 3"/>
    <property type="match status" value="1"/>
</dbReference>
<dbReference type="Gene3D" id="3.30.1330.30">
    <property type="match status" value="1"/>
</dbReference>
<dbReference type="InterPro" id="IPR029028">
    <property type="entry name" value="Alpha/beta_knot_MTases"/>
</dbReference>
<dbReference type="EMBL" id="VUNL01000011">
    <property type="protein sequence ID" value="MSV25439.1"/>
    <property type="molecule type" value="Genomic_DNA"/>
</dbReference>
<evidence type="ECO:0000313" key="6">
    <source>
        <dbReference type="Proteomes" id="UP000430222"/>
    </source>
</evidence>
<dbReference type="InterPro" id="IPR013123">
    <property type="entry name" value="SpoU_subst-bd"/>
</dbReference>
<dbReference type="InterPro" id="IPR029026">
    <property type="entry name" value="tRNA_m1G_MTases_N"/>
</dbReference>
<dbReference type="GO" id="GO:0032259">
    <property type="term" value="P:methylation"/>
    <property type="evidence" value="ECO:0007669"/>
    <property type="project" value="UniProtKB-KW"/>
</dbReference>
<feature type="domain" description="RNA 2-O ribose methyltransferase substrate binding" evidence="4">
    <location>
        <begin position="25"/>
        <end position="101"/>
    </location>
</feature>
<comment type="similarity">
    <text evidence="1">Belongs to the class IV-like SAM-binding methyltransferase superfamily. RNA methyltransferase TrmH family.</text>
</comment>
<reference evidence="5 6" key="1">
    <citation type="submission" date="2019-08" db="EMBL/GenBank/DDBJ databases">
        <title>In-depth cultivation of the pig gut microbiome towards novel bacterial diversity and tailored functional studies.</title>
        <authorList>
            <person name="Wylensek D."/>
            <person name="Hitch T.C.A."/>
            <person name="Clavel T."/>
        </authorList>
    </citation>
    <scope>NUCLEOTIDE SEQUENCE [LARGE SCALE GENOMIC DNA]</scope>
    <source>
        <strain evidence="6">WCA-380-WT-3B3</strain>
    </source>
</reference>
<evidence type="ECO:0000259" key="4">
    <source>
        <dbReference type="SMART" id="SM00967"/>
    </source>
</evidence>
<dbReference type="GO" id="GO:0008173">
    <property type="term" value="F:RNA methyltransferase activity"/>
    <property type="evidence" value="ECO:0007669"/>
    <property type="project" value="InterPro"/>
</dbReference>
<dbReference type="SUPFAM" id="SSF75217">
    <property type="entry name" value="alpha/beta knot"/>
    <property type="match status" value="1"/>
</dbReference>
<dbReference type="GO" id="GO:0003723">
    <property type="term" value="F:RNA binding"/>
    <property type="evidence" value="ECO:0007669"/>
    <property type="project" value="InterPro"/>
</dbReference>